<gene>
    <name evidence="2" type="ORF">A2569_00220</name>
</gene>
<dbReference type="PANTHER" id="PTHR18964:SF149">
    <property type="entry name" value="BIFUNCTIONAL UDP-N-ACETYLGLUCOSAMINE 2-EPIMERASE_N-ACETYLMANNOSAMINE KINASE"/>
    <property type="match status" value="1"/>
</dbReference>
<dbReference type="PANTHER" id="PTHR18964">
    <property type="entry name" value="ROK (REPRESSOR, ORF, KINASE) FAMILY"/>
    <property type="match status" value="1"/>
</dbReference>
<evidence type="ECO:0000313" key="2">
    <source>
        <dbReference type="EMBL" id="OHA61234.1"/>
    </source>
</evidence>
<dbReference type="InterPro" id="IPR000600">
    <property type="entry name" value="ROK"/>
</dbReference>
<sequence length="267" mass="28148">MQILIDIGGTKMRIGVPKEGGDALGTSRIIHTPETGDEAIRLLVATGREIAGDAEIEGVYAGVRAYDHVGGVMRRHRTLPLWENYPIRGKLEAGFGAPAVIENDAAVVGLGEARYGAGKSYEIVAYLTISTGVGGAKISGGAIDESAIGFELGAEIIDGTHTLEELISGAAVERKYGMHPRDISDAKVWSELAHYLAIGLNNCIVHWSPDCVIVGGSMMNEIGIHLPAVETELKKILTVYGSVPPLLHASLGDLGGLYGALALSQKR</sequence>
<dbReference type="InterPro" id="IPR043129">
    <property type="entry name" value="ATPase_NBD"/>
</dbReference>
<evidence type="ECO:0008006" key="4">
    <source>
        <dbReference type="Google" id="ProtNLM"/>
    </source>
</evidence>
<evidence type="ECO:0000313" key="3">
    <source>
        <dbReference type="Proteomes" id="UP000177090"/>
    </source>
</evidence>
<comment type="caution">
    <text evidence="2">The sequence shown here is derived from an EMBL/GenBank/DDBJ whole genome shotgun (WGS) entry which is preliminary data.</text>
</comment>
<name>A0A1G2QKQ4_9BACT</name>
<dbReference type="EMBL" id="MHTL01000003">
    <property type="protein sequence ID" value="OHA61234.1"/>
    <property type="molecule type" value="Genomic_DNA"/>
</dbReference>
<dbReference type="AlphaFoldDB" id="A0A1G2QKQ4"/>
<dbReference type="STRING" id="1802440.A2569_00220"/>
<reference evidence="2 3" key="1">
    <citation type="journal article" date="2016" name="Nat. Commun.">
        <title>Thousands of microbial genomes shed light on interconnected biogeochemical processes in an aquifer system.</title>
        <authorList>
            <person name="Anantharaman K."/>
            <person name="Brown C.T."/>
            <person name="Hug L.A."/>
            <person name="Sharon I."/>
            <person name="Castelle C.J."/>
            <person name="Probst A.J."/>
            <person name="Thomas B.C."/>
            <person name="Singh A."/>
            <person name="Wilkins M.J."/>
            <person name="Karaoz U."/>
            <person name="Brodie E.L."/>
            <person name="Williams K.H."/>
            <person name="Hubbard S.S."/>
            <person name="Banfield J.F."/>
        </authorList>
    </citation>
    <scope>NUCLEOTIDE SEQUENCE [LARGE SCALE GENOMIC DNA]</scope>
</reference>
<dbReference type="CDD" id="cd23763">
    <property type="entry name" value="ASKHA_ATPase_ROK"/>
    <property type="match status" value="1"/>
</dbReference>
<evidence type="ECO:0000256" key="1">
    <source>
        <dbReference type="ARBA" id="ARBA00006479"/>
    </source>
</evidence>
<comment type="similarity">
    <text evidence="1">Belongs to the ROK (NagC/XylR) family.</text>
</comment>
<proteinExistence type="inferred from homology"/>
<dbReference type="SUPFAM" id="SSF53067">
    <property type="entry name" value="Actin-like ATPase domain"/>
    <property type="match status" value="1"/>
</dbReference>
<protein>
    <recommendedName>
        <fullName evidence="4">ROK family protein</fullName>
    </recommendedName>
</protein>
<dbReference type="Proteomes" id="UP000177090">
    <property type="component" value="Unassembled WGS sequence"/>
</dbReference>
<accession>A0A1G2QKQ4</accession>
<dbReference type="Gene3D" id="3.30.420.40">
    <property type="match status" value="2"/>
</dbReference>
<dbReference type="Pfam" id="PF00480">
    <property type="entry name" value="ROK"/>
    <property type="match status" value="1"/>
</dbReference>
<organism evidence="2 3">
    <name type="scientific">Candidatus Vogelbacteria bacterium RIFOXYD1_FULL_51_18</name>
    <dbReference type="NCBI Taxonomy" id="1802440"/>
    <lineage>
        <taxon>Bacteria</taxon>
        <taxon>Candidatus Vogeliibacteriota</taxon>
    </lineage>
</organism>